<sequence>MAHTHHDHSICIDDALAEAERVCAEHGSRFTDLRRRILKMIWQGHKAVKAYDLLDQLATEGGSAKPPTVYRALDFLMEEGLVHKIESLNAYIGCPHPGDDHVSQFLICDKCENVREVTSDALGQAVTGAAKDAGFKISRQTLELHGVCADCQKDARAA</sequence>
<keyword evidence="8" id="KW-1185">Reference proteome</keyword>
<protein>
    <submittedName>
        <fullName evidence="7">Transcriptional repressor</fullName>
    </submittedName>
</protein>
<dbReference type="Gene3D" id="3.30.1490.190">
    <property type="match status" value="1"/>
</dbReference>
<dbReference type="InterPro" id="IPR036388">
    <property type="entry name" value="WH-like_DNA-bd_sf"/>
</dbReference>
<name>A0ABV8U8N7_9PROT</name>
<comment type="similarity">
    <text evidence="1">Belongs to the Fur family.</text>
</comment>
<dbReference type="Proteomes" id="UP001595776">
    <property type="component" value="Unassembled WGS sequence"/>
</dbReference>
<dbReference type="InterPro" id="IPR002481">
    <property type="entry name" value="FUR"/>
</dbReference>
<keyword evidence="3" id="KW-0862">Zinc</keyword>
<keyword evidence="6" id="KW-0804">Transcription</keyword>
<keyword evidence="2" id="KW-0678">Repressor</keyword>
<dbReference type="RefSeq" id="WP_068153420.1">
    <property type="nucleotide sequence ID" value="NZ_JBHSCR010000003.1"/>
</dbReference>
<dbReference type="PANTHER" id="PTHR33202">
    <property type="entry name" value="ZINC UPTAKE REGULATION PROTEIN"/>
    <property type="match status" value="1"/>
</dbReference>
<evidence type="ECO:0000256" key="5">
    <source>
        <dbReference type="ARBA" id="ARBA00023125"/>
    </source>
</evidence>
<organism evidence="7 8">
    <name type="scientific">Kordiimonas lipolytica</name>
    <dbReference type="NCBI Taxonomy" id="1662421"/>
    <lineage>
        <taxon>Bacteria</taxon>
        <taxon>Pseudomonadati</taxon>
        <taxon>Pseudomonadota</taxon>
        <taxon>Alphaproteobacteria</taxon>
        <taxon>Kordiimonadales</taxon>
        <taxon>Kordiimonadaceae</taxon>
        <taxon>Kordiimonas</taxon>
    </lineage>
</organism>
<dbReference type="PANTHER" id="PTHR33202:SF6">
    <property type="entry name" value="ZINC UPTAKE REGULATION PROTEIN"/>
    <property type="match status" value="1"/>
</dbReference>
<reference evidence="8" key="1">
    <citation type="journal article" date="2019" name="Int. J. Syst. Evol. Microbiol.">
        <title>The Global Catalogue of Microorganisms (GCM) 10K type strain sequencing project: providing services to taxonomists for standard genome sequencing and annotation.</title>
        <authorList>
            <consortium name="The Broad Institute Genomics Platform"/>
            <consortium name="The Broad Institute Genome Sequencing Center for Infectious Disease"/>
            <person name="Wu L."/>
            <person name="Ma J."/>
        </authorList>
    </citation>
    <scope>NUCLEOTIDE SEQUENCE [LARGE SCALE GENOMIC DNA]</scope>
    <source>
        <strain evidence="8">CGMCC 1.15304</strain>
    </source>
</reference>
<evidence type="ECO:0000256" key="2">
    <source>
        <dbReference type="ARBA" id="ARBA00022491"/>
    </source>
</evidence>
<keyword evidence="5" id="KW-0238">DNA-binding</keyword>
<dbReference type="InterPro" id="IPR036390">
    <property type="entry name" value="WH_DNA-bd_sf"/>
</dbReference>
<evidence type="ECO:0000256" key="6">
    <source>
        <dbReference type="ARBA" id="ARBA00023163"/>
    </source>
</evidence>
<dbReference type="InterPro" id="IPR043135">
    <property type="entry name" value="Fur_C"/>
</dbReference>
<dbReference type="SUPFAM" id="SSF46785">
    <property type="entry name" value="Winged helix' DNA-binding domain"/>
    <property type="match status" value="1"/>
</dbReference>
<dbReference type="Gene3D" id="1.10.10.10">
    <property type="entry name" value="Winged helix-like DNA-binding domain superfamily/Winged helix DNA-binding domain"/>
    <property type="match status" value="1"/>
</dbReference>
<evidence type="ECO:0000256" key="1">
    <source>
        <dbReference type="ARBA" id="ARBA00007957"/>
    </source>
</evidence>
<evidence type="ECO:0000256" key="4">
    <source>
        <dbReference type="ARBA" id="ARBA00023015"/>
    </source>
</evidence>
<evidence type="ECO:0000313" key="8">
    <source>
        <dbReference type="Proteomes" id="UP001595776"/>
    </source>
</evidence>
<evidence type="ECO:0000256" key="3">
    <source>
        <dbReference type="ARBA" id="ARBA00022833"/>
    </source>
</evidence>
<proteinExistence type="inferred from homology"/>
<dbReference type="Pfam" id="PF01475">
    <property type="entry name" value="FUR"/>
    <property type="match status" value="1"/>
</dbReference>
<keyword evidence="4" id="KW-0805">Transcription regulation</keyword>
<evidence type="ECO:0000313" key="7">
    <source>
        <dbReference type="EMBL" id="MFC4347589.1"/>
    </source>
</evidence>
<gene>
    <name evidence="7" type="ORF">ACFO5Q_06995</name>
</gene>
<accession>A0ABV8U8N7</accession>
<comment type="caution">
    <text evidence="7">The sequence shown here is derived from an EMBL/GenBank/DDBJ whole genome shotgun (WGS) entry which is preliminary data.</text>
</comment>
<dbReference type="EMBL" id="JBHSCR010000003">
    <property type="protein sequence ID" value="MFC4347589.1"/>
    <property type="molecule type" value="Genomic_DNA"/>
</dbReference>